<reference evidence="2" key="1">
    <citation type="journal article" date="2019" name="Int. J. Syst. Evol. Microbiol.">
        <title>The Global Catalogue of Microorganisms (GCM) 10K type strain sequencing project: providing services to taxonomists for standard genome sequencing and annotation.</title>
        <authorList>
            <consortium name="The Broad Institute Genomics Platform"/>
            <consortium name="The Broad Institute Genome Sequencing Center for Infectious Disease"/>
            <person name="Wu L."/>
            <person name="Ma J."/>
        </authorList>
    </citation>
    <scope>NUCLEOTIDE SEQUENCE [LARGE SCALE GENOMIC DNA]</scope>
    <source>
        <strain evidence="2">CGMCC 4.7466</strain>
    </source>
</reference>
<evidence type="ECO:0008006" key="3">
    <source>
        <dbReference type="Google" id="ProtNLM"/>
    </source>
</evidence>
<gene>
    <name evidence="1" type="ORF">ACFPFU_10145</name>
</gene>
<evidence type="ECO:0000313" key="1">
    <source>
        <dbReference type="EMBL" id="MFC4872050.1"/>
    </source>
</evidence>
<name>A0ABV9T029_9BACT</name>
<organism evidence="1 2">
    <name type="scientific">Negadavirga shengliensis</name>
    <dbReference type="NCBI Taxonomy" id="1389218"/>
    <lineage>
        <taxon>Bacteria</taxon>
        <taxon>Pseudomonadati</taxon>
        <taxon>Bacteroidota</taxon>
        <taxon>Cytophagia</taxon>
        <taxon>Cytophagales</taxon>
        <taxon>Cyclobacteriaceae</taxon>
        <taxon>Negadavirga</taxon>
    </lineage>
</organism>
<sequence>MKNAGLLFFTFVFTLLSLLIGCQEMEWKAGDTVALVQLPDIDQHQEMQLIGTRWKFIGIADGTNHTVEIARPSCESCYWVLFGEDGSFRGKSSTNQVMGNFQVGQTASSIKILQYMGTKINEIYDGPEYVQRFRQAARYTITTRGLELHNGKDEKYLLFVPM</sequence>
<dbReference type="EMBL" id="JBHSJJ010000005">
    <property type="protein sequence ID" value="MFC4872050.1"/>
    <property type="molecule type" value="Genomic_DNA"/>
</dbReference>
<comment type="caution">
    <text evidence="1">The sequence shown here is derived from an EMBL/GenBank/DDBJ whole genome shotgun (WGS) entry which is preliminary data.</text>
</comment>
<keyword evidence="2" id="KW-1185">Reference proteome</keyword>
<accession>A0ABV9T029</accession>
<protein>
    <recommendedName>
        <fullName evidence="3">DUF306 domain-containing protein</fullName>
    </recommendedName>
</protein>
<evidence type="ECO:0000313" key="2">
    <source>
        <dbReference type="Proteomes" id="UP001595818"/>
    </source>
</evidence>
<dbReference type="RefSeq" id="WP_377064103.1">
    <property type="nucleotide sequence ID" value="NZ_JBHSJJ010000005.1"/>
</dbReference>
<dbReference type="PROSITE" id="PS51257">
    <property type="entry name" value="PROKAR_LIPOPROTEIN"/>
    <property type="match status" value="1"/>
</dbReference>
<proteinExistence type="predicted"/>
<dbReference type="Proteomes" id="UP001595818">
    <property type="component" value="Unassembled WGS sequence"/>
</dbReference>